<feature type="compositionally biased region" description="Basic and acidic residues" evidence="1">
    <location>
        <begin position="89"/>
        <end position="111"/>
    </location>
</feature>
<dbReference type="InterPro" id="IPR029063">
    <property type="entry name" value="SAM-dependent_MTases_sf"/>
</dbReference>
<name>A0A7S0CYT8_9EUKA</name>
<organism evidence="2">
    <name type="scientific">Amorphochlora amoebiformis</name>
    <dbReference type="NCBI Taxonomy" id="1561963"/>
    <lineage>
        <taxon>Eukaryota</taxon>
        <taxon>Sar</taxon>
        <taxon>Rhizaria</taxon>
        <taxon>Cercozoa</taxon>
        <taxon>Chlorarachniophyceae</taxon>
        <taxon>Amorphochlora</taxon>
    </lineage>
</organism>
<proteinExistence type="predicted"/>
<feature type="compositionally biased region" description="Low complexity" evidence="1">
    <location>
        <begin position="351"/>
        <end position="364"/>
    </location>
</feature>
<reference evidence="2" key="1">
    <citation type="submission" date="2021-01" db="EMBL/GenBank/DDBJ databases">
        <authorList>
            <person name="Corre E."/>
            <person name="Pelletier E."/>
            <person name="Niang G."/>
            <person name="Scheremetjew M."/>
            <person name="Finn R."/>
            <person name="Kale V."/>
            <person name="Holt S."/>
            <person name="Cochrane G."/>
            <person name="Meng A."/>
            <person name="Brown T."/>
            <person name="Cohen L."/>
        </authorList>
    </citation>
    <scope>NUCLEOTIDE SEQUENCE</scope>
    <source>
        <strain evidence="2">CCMP2058</strain>
    </source>
</reference>
<dbReference type="AlphaFoldDB" id="A0A7S0CYT8"/>
<sequence>MSNSNRSTQAESKGGHCGYVDYAGAKGYSMTIYPFLGGPGSAAAVGDRVWCVDTNKRRRSILGLVESISGPRVNLSLVQTNSNQCAPRRPPEDSPESHKLSGQREDGKGKESLGASGNGGSEEGVRRLLGFKRIRLLKDHSTAQRVIIACCETWHYRRLICQVIPGDIVLEVGCDMGQTTALLAKRAAPHGYVAGVDKSKKSIQIAKSRHPSIPFFQCDLPLHSDPNTLTNLVQNFVPSQNNPDQHHANHPTPNRREGPSTHNHHNTLRFNKVFLDINGIRSLSDVEALLGCIIRDLQPNLTVVKSVHLYNSESSNIKAALKAMTRSAISQTYRRRLDSSGAHHLDHAPHGSTSASSSALTSLKSGSGMTSTSWRWWQLERHLPKGSKSDEKID</sequence>
<evidence type="ECO:0000313" key="2">
    <source>
        <dbReference type="EMBL" id="CAD8436097.1"/>
    </source>
</evidence>
<feature type="region of interest" description="Disordered" evidence="1">
    <location>
        <begin position="81"/>
        <end position="121"/>
    </location>
</feature>
<evidence type="ECO:0008006" key="3">
    <source>
        <dbReference type="Google" id="ProtNLM"/>
    </source>
</evidence>
<dbReference type="EMBL" id="HBEM01005497">
    <property type="protein sequence ID" value="CAD8436097.1"/>
    <property type="molecule type" value="Transcribed_RNA"/>
</dbReference>
<protein>
    <recommendedName>
        <fullName evidence="3">Methyltransferase domain-containing protein</fullName>
    </recommendedName>
</protein>
<feature type="region of interest" description="Disordered" evidence="1">
    <location>
        <begin position="341"/>
        <end position="364"/>
    </location>
</feature>
<accession>A0A7S0CYT8</accession>
<evidence type="ECO:0000256" key="1">
    <source>
        <dbReference type="SAM" id="MobiDB-lite"/>
    </source>
</evidence>
<dbReference type="Gene3D" id="3.40.50.150">
    <property type="entry name" value="Vaccinia Virus protein VP39"/>
    <property type="match status" value="1"/>
</dbReference>
<dbReference type="CDD" id="cd02440">
    <property type="entry name" value="AdoMet_MTases"/>
    <property type="match status" value="1"/>
</dbReference>
<dbReference type="SUPFAM" id="SSF53335">
    <property type="entry name" value="S-adenosyl-L-methionine-dependent methyltransferases"/>
    <property type="match status" value="1"/>
</dbReference>
<feature type="region of interest" description="Disordered" evidence="1">
    <location>
        <begin position="236"/>
        <end position="265"/>
    </location>
</feature>
<gene>
    <name evidence="2" type="ORF">LAMO00422_LOCUS3851</name>
</gene>